<protein>
    <submittedName>
        <fullName evidence="2">VOC family protein</fullName>
    </submittedName>
</protein>
<reference evidence="2" key="1">
    <citation type="submission" date="2024-05" db="EMBL/GenBank/DDBJ databases">
        <title>Pontimicrobium maritimus sp. nov., isolated form sea water.</title>
        <authorList>
            <person name="Muhammad N."/>
            <person name="Vuong T.Q."/>
            <person name="Han H.L."/>
            <person name="Kim S.-G."/>
        </authorList>
    </citation>
    <scope>NUCLEOTIDE SEQUENCE</scope>
    <source>
        <strain evidence="2">SW4</strain>
    </source>
</reference>
<dbReference type="AlphaFoldDB" id="A0AAU7BQ92"/>
<dbReference type="RefSeq" id="WP_347922448.1">
    <property type="nucleotide sequence ID" value="NZ_CP157199.1"/>
</dbReference>
<sequence length="125" mass="14382">MNLNQITLPSLDVEKATSFYKTLGLNLIVNALPRYVRFECADGDTTFSIHKVDKLPKGNGVTIYFEDENLDELVLNLKQKGITFISDPEDKSWLWREAHLSDPDSNHIILYHAGKNRKNPPWRIN</sequence>
<feature type="domain" description="VOC" evidence="1">
    <location>
        <begin position="2"/>
        <end position="113"/>
    </location>
</feature>
<dbReference type="SUPFAM" id="SSF54593">
    <property type="entry name" value="Glyoxalase/Bleomycin resistance protein/Dihydroxybiphenyl dioxygenase"/>
    <property type="match status" value="1"/>
</dbReference>
<dbReference type="Gene3D" id="3.10.180.10">
    <property type="entry name" value="2,3-Dihydroxybiphenyl 1,2-Dioxygenase, domain 1"/>
    <property type="match status" value="1"/>
</dbReference>
<evidence type="ECO:0000259" key="1">
    <source>
        <dbReference type="PROSITE" id="PS51819"/>
    </source>
</evidence>
<organism evidence="2">
    <name type="scientific">Pontimicrobium sp. SW4</name>
    <dbReference type="NCBI Taxonomy" id="3153519"/>
    <lineage>
        <taxon>Bacteria</taxon>
        <taxon>Pseudomonadati</taxon>
        <taxon>Bacteroidota</taxon>
        <taxon>Flavobacteriia</taxon>
        <taxon>Flavobacteriales</taxon>
        <taxon>Flavobacteriaceae</taxon>
        <taxon>Pontimicrobium</taxon>
    </lineage>
</organism>
<evidence type="ECO:0000313" key="2">
    <source>
        <dbReference type="EMBL" id="XBG60263.1"/>
    </source>
</evidence>
<gene>
    <name evidence="2" type="ORF">ABGB03_10390</name>
</gene>
<dbReference type="InterPro" id="IPR029068">
    <property type="entry name" value="Glyas_Bleomycin-R_OHBP_Dase"/>
</dbReference>
<proteinExistence type="predicted"/>
<dbReference type="InterPro" id="IPR025870">
    <property type="entry name" value="Glyoxalase-like_dom"/>
</dbReference>
<dbReference type="InterPro" id="IPR037523">
    <property type="entry name" value="VOC_core"/>
</dbReference>
<dbReference type="Pfam" id="PF12681">
    <property type="entry name" value="Glyoxalase_2"/>
    <property type="match status" value="1"/>
</dbReference>
<dbReference type="PROSITE" id="PS51819">
    <property type="entry name" value="VOC"/>
    <property type="match status" value="1"/>
</dbReference>
<accession>A0AAU7BQ92</accession>
<name>A0AAU7BQ92_9FLAO</name>
<dbReference type="EMBL" id="CP157199">
    <property type="protein sequence ID" value="XBG60263.1"/>
    <property type="molecule type" value="Genomic_DNA"/>
</dbReference>